<keyword evidence="2" id="KW-0378">Hydrolase</keyword>
<dbReference type="Pfam" id="PF13279">
    <property type="entry name" value="4HBT_2"/>
    <property type="match status" value="1"/>
</dbReference>
<dbReference type="PANTHER" id="PTHR31793">
    <property type="entry name" value="4-HYDROXYBENZOYL-COA THIOESTERASE FAMILY MEMBER"/>
    <property type="match status" value="1"/>
</dbReference>
<comment type="similarity">
    <text evidence="1">Belongs to the 4-hydroxybenzoyl-CoA thioesterase family.</text>
</comment>
<dbReference type="CDD" id="cd00586">
    <property type="entry name" value="4HBT"/>
    <property type="match status" value="1"/>
</dbReference>
<evidence type="ECO:0000313" key="3">
    <source>
        <dbReference type="EMBL" id="MEK8052958.1"/>
    </source>
</evidence>
<sequence>MPRLQFEFTEPPLFSTGIQIYVSHVNQGGHLDHAQLMTLVSEARVRFFQHLGYRERTVEGCSIVVADIGAQYMSEGFHGEVMRVGITPADVNRYGLDLQFRMDEEASGRPVARGKIGVVFIDPETHRPTPVPAAFLARLENG</sequence>
<accession>A0ABU9CMB7</accession>
<dbReference type="InterPro" id="IPR029069">
    <property type="entry name" value="HotDog_dom_sf"/>
</dbReference>
<protein>
    <submittedName>
        <fullName evidence="3">Thioesterase family protein</fullName>
    </submittedName>
</protein>
<keyword evidence="4" id="KW-1185">Reference proteome</keyword>
<dbReference type="Proteomes" id="UP001365405">
    <property type="component" value="Unassembled WGS sequence"/>
</dbReference>
<dbReference type="Gene3D" id="3.10.129.10">
    <property type="entry name" value="Hotdog Thioesterase"/>
    <property type="match status" value="1"/>
</dbReference>
<dbReference type="SUPFAM" id="SSF54637">
    <property type="entry name" value="Thioesterase/thiol ester dehydrase-isomerase"/>
    <property type="match status" value="1"/>
</dbReference>
<gene>
    <name evidence="3" type="ORF">AACH10_22085</name>
</gene>
<comment type="caution">
    <text evidence="3">The sequence shown here is derived from an EMBL/GenBank/DDBJ whole genome shotgun (WGS) entry which is preliminary data.</text>
</comment>
<dbReference type="PANTHER" id="PTHR31793:SF27">
    <property type="entry name" value="NOVEL THIOESTERASE SUPERFAMILY DOMAIN AND SAPOSIN A-TYPE DOMAIN CONTAINING PROTEIN (0610012H03RIK)"/>
    <property type="match status" value="1"/>
</dbReference>
<dbReference type="RefSeq" id="WP_341412692.1">
    <property type="nucleotide sequence ID" value="NZ_JBBUTH010000010.1"/>
</dbReference>
<dbReference type="EMBL" id="JBBUTH010000010">
    <property type="protein sequence ID" value="MEK8052958.1"/>
    <property type="molecule type" value="Genomic_DNA"/>
</dbReference>
<evidence type="ECO:0000256" key="2">
    <source>
        <dbReference type="ARBA" id="ARBA00022801"/>
    </source>
</evidence>
<evidence type="ECO:0000256" key="1">
    <source>
        <dbReference type="ARBA" id="ARBA00005953"/>
    </source>
</evidence>
<reference evidence="3 4" key="1">
    <citation type="submission" date="2024-04" db="EMBL/GenBank/DDBJ databases">
        <title>Novel species of the genus Ideonella isolated from streams.</title>
        <authorList>
            <person name="Lu H."/>
        </authorList>
    </citation>
    <scope>NUCLEOTIDE SEQUENCE [LARGE SCALE GENOMIC DNA]</scope>
    <source>
        <strain evidence="3 4">DXS22W</strain>
    </source>
</reference>
<organism evidence="3 4">
    <name type="scientific">Pseudaquabacterium inlustre</name>
    <dbReference type="NCBI Taxonomy" id="2984192"/>
    <lineage>
        <taxon>Bacteria</taxon>
        <taxon>Pseudomonadati</taxon>
        <taxon>Pseudomonadota</taxon>
        <taxon>Betaproteobacteria</taxon>
        <taxon>Burkholderiales</taxon>
        <taxon>Sphaerotilaceae</taxon>
        <taxon>Pseudaquabacterium</taxon>
    </lineage>
</organism>
<evidence type="ECO:0000313" key="4">
    <source>
        <dbReference type="Proteomes" id="UP001365405"/>
    </source>
</evidence>
<proteinExistence type="inferred from homology"/>
<dbReference type="InterPro" id="IPR050563">
    <property type="entry name" value="4-hydroxybenzoyl-CoA_TE"/>
</dbReference>
<name>A0ABU9CMB7_9BURK</name>